<comment type="subcellular location">
    <subcellularLocation>
        <location evidence="1">Cell membrane</location>
        <topology evidence="1">Multi-pass membrane protein</topology>
    </subcellularLocation>
</comment>
<evidence type="ECO:0000256" key="7">
    <source>
        <dbReference type="SAM" id="Phobius"/>
    </source>
</evidence>
<organism evidence="8 9">
    <name type="scientific">Microbacterium binotii</name>
    <dbReference type="NCBI Taxonomy" id="462710"/>
    <lineage>
        <taxon>Bacteria</taxon>
        <taxon>Bacillati</taxon>
        <taxon>Actinomycetota</taxon>
        <taxon>Actinomycetes</taxon>
        <taxon>Micrococcales</taxon>
        <taxon>Microbacteriaceae</taxon>
        <taxon>Microbacterium</taxon>
    </lineage>
</organism>
<comment type="caution">
    <text evidence="8">The sequence shown here is derived from an EMBL/GenBank/DDBJ whole genome shotgun (WGS) entry which is preliminary data.</text>
</comment>
<accession>A0ABN3P8V2</accession>
<feature type="transmembrane region" description="Helical" evidence="7">
    <location>
        <begin position="196"/>
        <end position="219"/>
    </location>
</feature>
<protein>
    <submittedName>
        <fullName evidence="8">YihY/virulence factor BrkB family protein</fullName>
    </submittedName>
</protein>
<feature type="transmembrane region" description="Helical" evidence="7">
    <location>
        <begin position="265"/>
        <end position="293"/>
    </location>
</feature>
<feature type="coiled-coil region" evidence="6">
    <location>
        <begin position="314"/>
        <end position="341"/>
    </location>
</feature>
<evidence type="ECO:0000256" key="5">
    <source>
        <dbReference type="ARBA" id="ARBA00023136"/>
    </source>
</evidence>
<evidence type="ECO:0000256" key="6">
    <source>
        <dbReference type="SAM" id="Coils"/>
    </source>
</evidence>
<evidence type="ECO:0000256" key="4">
    <source>
        <dbReference type="ARBA" id="ARBA00022989"/>
    </source>
</evidence>
<reference evidence="8 9" key="1">
    <citation type="journal article" date="2019" name="Int. J. Syst. Evol. Microbiol.">
        <title>The Global Catalogue of Microorganisms (GCM) 10K type strain sequencing project: providing services to taxonomists for standard genome sequencing and annotation.</title>
        <authorList>
            <consortium name="The Broad Institute Genomics Platform"/>
            <consortium name="The Broad Institute Genome Sequencing Center for Infectious Disease"/>
            <person name="Wu L."/>
            <person name="Ma J."/>
        </authorList>
    </citation>
    <scope>NUCLEOTIDE SEQUENCE [LARGE SCALE GENOMIC DNA]</scope>
    <source>
        <strain evidence="8 9">JCM 16365</strain>
    </source>
</reference>
<dbReference type="Pfam" id="PF03631">
    <property type="entry name" value="Virul_fac_BrkB"/>
    <property type="match status" value="1"/>
</dbReference>
<dbReference type="RefSeq" id="WP_344227708.1">
    <property type="nucleotide sequence ID" value="NZ_BAAARI010000009.1"/>
</dbReference>
<dbReference type="EMBL" id="BAAARI010000009">
    <property type="protein sequence ID" value="GAA2574421.1"/>
    <property type="molecule type" value="Genomic_DNA"/>
</dbReference>
<evidence type="ECO:0000256" key="2">
    <source>
        <dbReference type="ARBA" id="ARBA00022475"/>
    </source>
</evidence>
<keyword evidence="5 7" id="KW-0472">Membrane</keyword>
<evidence type="ECO:0000313" key="9">
    <source>
        <dbReference type="Proteomes" id="UP001500274"/>
    </source>
</evidence>
<dbReference type="PANTHER" id="PTHR30213:SF1">
    <property type="entry name" value="INNER MEMBRANE PROTEIN YHJD"/>
    <property type="match status" value="1"/>
</dbReference>
<keyword evidence="3 7" id="KW-0812">Transmembrane</keyword>
<evidence type="ECO:0000256" key="3">
    <source>
        <dbReference type="ARBA" id="ARBA00022692"/>
    </source>
</evidence>
<keyword evidence="2" id="KW-1003">Cell membrane</keyword>
<dbReference type="Proteomes" id="UP001500274">
    <property type="component" value="Unassembled WGS sequence"/>
</dbReference>
<feature type="transmembrane region" description="Helical" evidence="7">
    <location>
        <begin position="231"/>
        <end position="253"/>
    </location>
</feature>
<feature type="transmembrane region" description="Helical" evidence="7">
    <location>
        <begin position="107"/>
        <end position="133"/>
    </location>
</feature>
<sequence length="349" mass="36418">MSSTSASPQPLVARITAWALRRTLVRAFLRYSERRGPQLADSVTYRALFSIFAAVLLGFSIAAIWLAGNPGAVRSLADAVNSAVPGLVGTDGSGLIDLSEIKAPAGLTIAGIVSLVGLVGAAIGAIGSLRMAVRTIADTSGEDVFFLWVLLRNLGLAVAIAVLLVLSAAATFVGSVSVTTVLSWLGVAEDSVAAQIGTRAVGVLVVFVLDALVVLLMFWTMSGVKAPRRALLAGAAVGGAGLTVLQELSGLFVGGASSNPLLTSFASIVALLLWVNLSTQVLLISASVIVTISREAEDRMRERFGASTFAERRRQRAEDTVRIASEELHRAQAAVQAEQDKALERAQRA</sequence>
<evidence type="ECO:0000256" key="1">
    <source>
        <dbReference type="ARBA" id="ARBA00004651"/>
    </source>
</evidence>
<name>A0ABN3P8V2_9MICO</name>
<feature type="transmembrane region" description="Helical" evidence="7">
    <location>
        <begin position="145"/>
        <end position="176"/>
    </location>
</feature>
<dbReference type="InterPro" id="IPR017039">
    <property type="entry name" value="Virul_fac_BrkB"/>
</dbReference>
<dbReference type="PIRSF" id="PIRSF035875">
    <property type="entry name" value="RNase_BN"/>
    <property type="match status" value="1"/>
</dbReference>
<evidence type="ECO:0000313" key="8">
    <source>
        <dbReference type="EMBL" id="GAA2574421.1"/>
    </source>
</evidence>
<feature type="transmembrane region" description="Helical" evidence="7">
    <location>
        <begin position="43"/>
        <end position="67"/>
    </location>
</feature>
<proteinExistence type="predicted"/>
<keyword evidence="6" id="KW-0175">Coiled coil</keyword>
<keyword evidence="9" id="KW-1185">Reference proteome</keyword>
<gene>
    <name evidence="8" type="ORF">GCM10009862_11770</name>
</gene>
<keyword evidence="4 7" id="KW-1133">Transmembrane helix</keyword>
<dbReference type="PANTHER" id="PTHR30213">
    <property type="entry name" value="INNER MEMBRANE PROTEIN YHJD"/>
    <property type="match status" value="1"/>
</dbReference>